<dbReference type="GO" id="GO:0006744">
    <property type="term" value="P:ubiquinone biosynthetic process"/>
    <property type="evidence" value="ECO:0007669"/>
    <property type="project" value="InterPro"/>
</dbReference>
<gene>
    <name evidence="2" type="ORF">AUT07_00507</name>
</gene>
<reference evidence="2 3" key="1">
    <citation type="submission" date="2016-01" db="EMBL/GenBank/DDBJ databases">
        <title>Genome sequence of Ca. Arsenophonus lipopteni, the exclusive symbiont of a blood sucking fly Lipoptena cervi (Diptera: Hippoboscidae).</title>
        <authorList>
            <person name="Novakova E."/>
            <person name="Hypsa V."/>
            <person name="Nguyen P."/>
            <person name="Husnik F."/>
            <person name="Darby A.C."/>
        </authorList>
    </citation>
    <scope>NUCLEOTIDE SEQUENCE [LARGE SCALE GENOMIC DNA]</scope>
    <source>
        <strain evidence="2 3">CB</strain>
    </source>
</reference>
<name>A0A0X8CY82_9GAMM</name>
<dbReference type="PANTHER" id="PTHR38693">
    <property type="entry name" value="UBIQUINONE BIOSYNTHESIS PROTEIN UBIJ"/>
    <property type="match status" value="1"/>
</dbReference>
<evidence type="ECO:0000313" key="2">
    <source>
        <dbReference type="EMBL" id="AMA65067.1"/>
    </source>
</evidence>
<dbReference type="OrthoDB" id="5801225at2"/>
<dbReference type="PANTHER" id="PTHR38693:SF1">
    <property type="entry name" value="UBIQUINONE BIOSYNTHESIS ACCESSORY FACTOR UBIJ"/>
    <property type="match status" value="1"/>
</dbReference>
<evidence type="ECO:0000259" key="1">
    <source>
        <dbReference type="Pfam" id="PF02036"/>
    </source>
</evidence>
<dbReference type="InterPro" id="IPR038989">
    <property type="entry name" value="UbiJ"/>
</dbReference>
<dbReference type="KEGG" id="asy:AUT07_00507"/>
<dbReference type="Pfam" id="PF02036">
    <property type="entry name" value="SCP2"/>
    <property type="match status" value="1"/>
</dbReference>
<protein>
    <submittedName>
        <fullName evidence="2">SCP-2 sterol transfer family protein</fullName>
    </submittedName>
</protein>
<dbReference type="InterPro" id="IPR003033">
    <property type="entry name" value="SCP2_sterol-bd_dom"/>
</dbReference>
<dbReference type="STRING" id="634113.AUT07_00507"/>
<dbReference type="RefSeq" id="WP_066283749.1">
    <property type="nucleotide sequence ID" value="NZ_CP013920.1"/>
</dbReference>
<organism evidence="2 3">
    <name type="scientific">Candidatus Arsenophonus lipoptenae</name>
    <dbReference type="NCBI Taxonomy" id="634113"/>
    <lineage>
        <taxon>Bacteria</taxon>
        <taxon>Pseudomonadati</taxon>
        <taxon>Pseudomonadota</taxon>
        <taxon>Gammaproteobacteria</taxon>
        <taxon>Enterobacterales</taxon>
        <taxon>Morganellaceae</taxon>
        <taxon>Arsenophonus</taxon>
    </lineage>
</organism>
<dbReference type="PATRIC" id="fig|634113.3.peg.480"/>
<dbReference type="AlphaFoldDB" id="A0A0X8CY82"/>
<dbReference type="Proteomes" id="UP000069926">
    <property type="component" value="Chromosome"/>
</dbReference>
<evidence type="ECO:0000313" key="3">
    <source>
        <dbReference type="Proteomes" id="UP000069926"/>
    </source>
</evidence>
<keyword evidence="3" id="KW-1185">Reference proteome</keyword>
<feature type="domain" description="SCP2" evidence="1">
    <location>
        <begin position="27"/>
        <end position="117"/>
    </location>
</feature>
<dbReference type="EMBL" id="CP013920">
    <property type="protein sequence ID" value="AMA65067.1"/>
    <property type="molecule type" value="Genomic_DNA"/>
</dbReference>
<proteinExistence type="predicted"/>
<accession>A0A0X8CY82</accession>
<sequence length="219" mass="25913">MLTFFIKNHFKVSMLQVVMPLLLQFFLNKIFYQESALKSARVRLINKILAINLKELQQPLIIIFSKKNINILTNCFIKVDCIIKTTLTTLIKIKDINQLSVLINSGEIVLIGDMQVIYYLSILINFAQWDPVYYLSFYVDDILAEGISRYIKYSINRINKLLSKIKYHFKDVLIEEWRLFPNKLEFLSFTNKLNNMINDIVKLEQNLVELEDKYEDSRN</sequence>